<accession>A0A8J7FET8</accession>
<comment type="caution">
    <text evidence="2">The sequence shown here is derived from an EMBL/GenBank/DDBJ whole genome shotgun (WGS) entry which is preliminary data.</text>
</comment>
<name>A0A8J7FET8_9GAMM</name>
<dbReference type="InterPro" id="IPR043129">
    <property type="entry name" value="ATPase_NBD"/>
</dbReference>
<keyword evidence="1" id="KW-0812">Transmembrane</keyword>
<keyword evidence="3" id="KW-1185">Reference proteome</keyword>
<dbReference type="AlphaFoldDB" id="A0A8J7FET8"/>
<keyword evidence="1" id="KW-1133">Transmembrane helix</keyword>
<reference evidence="2" key="1">
    <citation type="submission" date="2020-10" db="EMBL/GenBank/DDBJ databases">
        <title>Bacterium isolated from coastal waters sediment.</title>
        <authorList>
            <person name="Chen R.-J."/>
            <person name="Lu D.-C."/>
            <person name="Zhu K.-L."/>
            <person name="Du Z.-J."/>
        </authorList>
    </citation>
    <scope>NUCLEOTIDE SEQUENCE</scope>
    <source>
        <strain evidence="2">N1Y112</strain>
    </source>
</reference>
<dbReference type="Pfam" id="PF11104">
    <property type="entry name" value="PilM_2"/>
    <property type="match status" value="1"/>
</dbReference>
<evidence type="ECO:0000256" key="1">
    <source>
        <dbReference type="SAM" id="Phobius"/>
    </source>
</evidence>
<dbReference type="EMBL" id="JADEYS010000018">
    <property type="protein sequence ID" value="MBE9398767.1"/>
    <property type="molecule type" value="Genomic_DNA"/>
</dbReference>
<dbReference type="Pfam" id="PF05137">
    <property type="entry name" value="PilN"/>
    <property type="match status" value="1"/>
</dbReference>
<keyword evidence="1" id="KW-0472">Membrane</keyword>
<dbReference type="SUPFAM" id="SSF53067">
    <property type="entry name" value="Actin-like ATPase domain"/>
    <property type="match status" value="1"/>
</dbReference>
<dbReference type="Gene3D" id="3.30.420.380">
    <property type="match status" value="1"/>
</dbReference>
<organism evidence="2 3">
    <name type="scientific">Pontibacterium sinense</name>
    <dbReference type="NCBI Taxonomy" id="2781979"/>
    <lineage>
        <taxon>Bacteria</taxon>
        <taxon>Pseudomonadati</taxon>
        <taxon>Pseudomonadota</taxon>
        <taxon>Gammaproteobacteria</taxon>
        <taxon>Oceanospirillales</taxon>
        <taxon>Oceanospirillaceae</taxon>
        <taxon>Pontibacterium</taxon>
    </lineage>
</organism>
<dbReference type="InterPro" id="IPR007813">
    <property type="entry name" value="PilN"/>
</dbReference>
<dbReference type="PANTHER" id="PTHR40278">
    <property type="entry name" value="DNA UTILIZATION PROTEIN HOFN"/>
    <property type="match status" value="1"/>
</dbReference>
<dbReference type="RefSeq" id="WP_193954464.1">
    <property type="nucleotide sequence ID" value="NZ_JADEYS010000018.1"/>
</dbReference>
<evidence type="ECO:0000313" key="2">
    <source>
        <dbReference type="EMBL" id="MBE9398767.1"/>
    </source>
</evidence>
<dbReference type="InterPro" id="IPR005883">
    <property type="entry name" value="PilM"/>
</dbReference>
<sequence length="340" mass="38438">MGVLPSTLRNKLHRRGQYVMAELHDGHCSIRYGSRGNLMPITRFAIQEEPLIADDIRQQLSELGHKADQVILLIPPEMLLTKTLQLPAATENGLENVLRFEMDRHTPFTAEQVYYGYRIIERDTKTQRISVALKLMARAKLDPLLKALEVSGVHPTVVAPAAEASSDLYSVNILPKSMQPPQDRKARSRRWLLFVLFITFILAVTVPVYQQEARVESLRTEISAPKALAEKAQVVNEQVKVLTESRQFLVNKKNSAPSALILLNELTRLLPDHTWISRFELRGRDIKLQGESNEASELIGLMEGMGYLGNVRFSSPVTSNPRNQKERFVIVAQLLQEEAL</sequence>
<protein>
    <submittedName>
        <fullName evidence="2">PilN domain-containing protein</fullName>
    </submittedName>
</protein>
<dbReference type="InterPro" id="IPR052534">
    <property type="entry name" value="Extracell_DNA_Util/SecSys_Comp"/>
</dbReference>
<dbReference type="Proteomes" id="UP000640333">
    <property type="component" value="Unassembled WGS sequence"/>
</dbReference>
<proteinExistence type="predicted"/>
<feature type="transmembrane region" description="Helical" evidence="1">
    <location>
        <begin position="191"/>
        <end position="209"/>
    </location>
</feature>
<gene>
    <name evidence="2" type="ORF">IOQ59_16020</name>
</gene>
<dbReference type="PANTHER" id="PTHR40278:SF1">
    <property type="entry name" value="DNA UTILIZATION PROTEIN HOFN"/>
    <property type="match status" value="1"/>
</dbReference>
<evidence type="ECO:0000313" key="3">
    <source>
        <dbReference type="Proteomes" id="UP000640333"/>
    </source>
</evidence>